<protein>
    <submittedName>
        <fullName evidence="1">Uncharacterized protein</fullName>
    </submittedName>
</protein>
<dbReference type="GeneID" id="303304044"/>
<name>A0ABQ2DJR8_9MICC</name>
<dbReference type="EMBL" id="BMKX01000003">
    <property type="protein sequence ID" value="GGJ58687.1"/>
    <property type="molecule type" value="Genomic_DNA"/>
</dbReference>
<dbReference type="RefSeq" id="WP_188685009.1">
    <property type="nucleotide sequence ID" value="NZ_BMKX01000003.1"/>
</dbReference>
<dbReference type="Proteomes" id="UP000606115">
    <property type="component" value="Unassembled WGS sequence"/>
</dbReference>
<proteinExistence type="predicted"/>
<evidence type="ECO:0000313" key="1">
    <source>
        <dbReference type="EMBL" id="GGJ58687.1"/>
    </source>
</evidence>
<reference evidence="2" key="1">
    <citation type="journal article" date="2019" name="Int. J. Syst. Evol. Microbiol.">
        <title>The Global Catalogue of Microorganisms (GCM) 10K type strain sequencing project: providing services to taxonomists for standard genome sequencing and annotation.</title>
        <authorList>
            <consortium name="The Broad Institute Genomics Platform"/>
            <consortium name="The Broad Institute Genome Sequencing Center for Infectious Disease"/>
            <person name="Wu L."/>
            <person name="Ma J."/>
        </authorList>
    </citation>
    <scope>NUCLEOTIDE SEQUENCE [LARGE SCALE GENOMIC DNA]</scope>
    <source>
        <strain evidence="2">CGMCC 1.3685</strain>
    </source>
</reference>
<gene>
    <name evidence="1" type="ORF">GCM10007173_16770</name>
</gene>
<sequence length="128" mass="14156">MTELALLNTAYPDNNPWFDLREYLVNGWRSAGSQTCGVSALPNLLFWSMRLVGDDATSNQFMAGIPLALLPPQNLPLPIYMPVGAAYCYVNRTSRLISYSSNTMAGLPLWDRKGELIVTGMTPRGLPF</sequence>
<accession>A0ABQ2DJR8</accession>
<keyword evidence="2" id="KW-1185">Reference proteome</keyword>
<comment type="caution">
    <text evidence="1">The sequence shown here is derived from an EMBL/GenBank/DDBJ whole genome shotgun (WGS) entry which is preliminary data.</text>
</comment>
<evidence type="ECO:0000313" key="2">
    <source>
        <dbReference type="Proteomes" id="UP000606115"/>
    </source>
</evidence>
<organism evidence="1 2">
    <name type="scientific">Glutamicibacter ardleyensis</name>
    <dbReference type="NCBI Taxonomy" id="225894"/>
    <lineage>
        <taxon>Bacteria</taxon>
        <taxon>Bacillati</taxon>
        <taxon>Actinomycetota</taxon>
        <taxon>Actinomycetes</taxon>
        <taxon>Micrococcales</taxon>
        <taxon>Micrococcaceae</taxon>
        <taxon>Glutamicibacter</taxon>
    </lineage>
</organism>